<dbReference type="Proteomes" id="UP000633365">
    <property type="component" value="Unassembled WGS sequence"/>
</dbReference>
<protein>
    <submittedName>
        <fullName evidence="2">Uncharacterized protein</fullName>
    </submittedName>
</protein>
<feature type="transmembrane region" description="Helical" evidence="1">
    <location>
        <begin position="74"/>
        <end position="93"/>
    </location>
</feature>
<sequence>MAKYFDKDEIKESSSEKKIRIFLAVMYFLLVLTEVWMPLMYGPVNDEGQYSILTAVNLLIQPNGYGSAGQVMSAIYGAILVILPIVSFFFFLLDKKSKKKYVISYITCILSAVVICFGPGSSIAYGGIISLILILVIMFMTTQGFQATRMRERADAEEKTE</sequence>
<comment type="caution">
    <text evidence="2">The sequence shown here is derived from an EMBL/GenBank/DDBJ whole genome shotgun (WGS) entry which is preliminary data.</text>
</comment>
<gene>
    <name evidence="2" type="ORF">JKK62_00570</name>
</gene>
<organism evidence="2 3">
    <name type="scientific">Ruminococcus difficilis</name>
    <dbReference type="NCBI Taxonomy" id="2763069"/>
    <lineage>
        <taxon>Bacteria</taxon>
        <taxon>Bacillati</taxon>
        <taxon>Bacillota</taxon>
        <taxon>Clostridia</taxon>
        <taxon>Eubacteriales</taxon>
        <taxon>Oscillospiraceae</taxon>
        <taxon>Ruminococcus</taxon>
    </lineage>
</organism>
<keyword evidence="3" id="KW-1185">Reference proteome</keyword>
<evidence type="ECO:0000256" key="1">
    <source>
        <dbReference type="SAM" id="Phobius"/>
    </source>
</evidence>
<feature type="transmembrane region" description="Helical" evidence="1">
    <location>
        <begin position="123"/>
        <end position="141"/>
    </location>
</feature>
<dbReference type="InterPro" id="IPR036259">
    <property type="entry name" value="MFS_trans_sf"/>
</dbReference>
<keyword evidence="1" id="KW-0472">Membrane</keyword>
<dbReference type="AlphaFoldDB" id="A0A934TYN4"/>
<dbReference type="EMBL" id="JAEQMG010000010">
    <property type="protein sequence ID" value="MBK6087163.1"/>
    <property type="molecule type" value="Genomic_DNA"/>
</dbReference>
<evidence type="ECO:0000313" key="3">
    <source>
        <dbReference type="Proteomes" id="UP000633365"/>
    </source>
</evidence>
<proteinExistence type="predicted"/>
<keyword evidence="1" id="KW-0812">Transmembrane</keyword>
<keyword evidence="1" id="KW-1133">Transmembrane helix</keyword>
<reference evidence="2" key="1">
    <citation type="submission" date="2021-01" db="EMBL/GenBank/DDBJ databases">
        <title>Genome public.</title>
        <authorList>
            <person name="Liu C."/>
            <person name="Sun Q."/>
        </authorList>
    </citation>
    <scope>NUCLEOTIDE SEQUENCE</scope>
    <source>
        <strain evidence="2">M6</strain>
    </source>
</reference>
<feature type="transmembrane region" description="Helical" evidence="1">
    <location>
        <begin position="21"/>
        <end position="41"/>
    </location>
</feature>
<evidence type="ECO:0000313" key="2">
    <source>
        <dbReference type="EMBL" id="MBK6087163.1"/>
    </source>
</evidence>
<dbReference type="RefSeq" id="WP_186833619.1">
    <property type="nucleotide sequence ID" value="NZ_JAEQMG010000010.1"/>
</dbReference>
<accession>A0A934TYN4</accession>
<feature type="transmembrane region" description="Helical" evidence="1">
    <location>
        <begin position="100"/>
        <end position="117"/>
    </location>
</feature>
<dbReference type="SUPFAM" id="SSF103473">
    <property type="entry name" value="MFS general substrate transporter"/>
    <property type="match status" value="1"/>
</dbReference>
<name>A0A934TYN4_9FIRM</name>